<evidence type="ECO:0000256" key="1">
    <source>
        <dbReference type="SAM" id="MobiDB-lite"/>
    </source>
</evidence>
<feature type="transmembrane region" description="Helical" evidence="2">
    <location>
        <begin position="139"/>
        <end position="161"/>
    </location>
</feature>
<dbReference type="Proteomes" id="UP000460626">
    <property type="component" value="Unassembled WGS sequence"/>
</dbReference>
<dbReference type="AlphaFoldDB" id="A0A845A146"/>
<evidence type="ECO:0000313" key="5">
    <source>
        <dbReference type="EMBL" id="MXO94243.1"/>
    </source>
</evidence>
<proteinExistence type="predicted"/>
<protein>
    <recommendedName>
        <fullName evidence="4">DUF2231 domain-containing protein</fullName>
    </recommendedName>
</protein>
<keyword evidence="2" id="KW-1133">Transmembrane helix</keyword>
<organism evidence="5 6">
    <name type="scientific">Aurantiacibacter arachoides</name>
    <dbReference type="NCBI Taxonomy" id="1850444"/>
    <lineage>
        <taxon>Bacteria</taxon>
        <taxon>Pseudomonadati</taxon>
        <taxon>Pseudomonadota</taxon>
        <taxon>Alphaproteobacteria</taxon>
        <taxon>Sphingomonadales</taxon>
        <taxon>Erythrobacteraceae</taxon>
        <taxon>Aurantiacibacter</taxon>
    </lineage>
</organism>
<keyword evidence="3" id="KW-0732">Signal</keyword>
<keyword evidence="6" id="KW-1185">Reference proteome</keyword>
<dbReference type="RefSeq" id="WP_131453484.1">
    <property type="nucleotide sequence ID" value="NZ_BMJK01000002.1"/>
</dbReference>
<evidence type="ECO:0000256" key="2">
    <source>
        <dbReference type="SAM" id="Phobius"/>
    </source>
</evidence>
<feature type="transmembrane region" description="Helical" evidence="2">
    <location>
        <begin position="106"/>
        <end position="127"/>
    </location>
</feature>
<feature type="domain" description="DUF2231" evidence="4">
    <location>
        <begin position="103"/>
        <end position="223"/>
    </location>
</feature>
<feature type="transmembrane region" description="Helical" evidence="2">
    <location>
        <begin position="173"/>
        <end position="192"/>
    </location>
</feature>
<name>A0A845A146_9SPHN</name>
<accession>A0A845A146</accession>
<comment type="caution">
    <text evidence="5">The sequence shown here is derived from an EMBL/GenBank/DDBJ whole genome shotgun (WGS) entry which is preliminary data.</text>
</comment>
<dbReference type="InterPro" id="IPR019251">
    <property type="entry name" value="DUF2231_TM"/>
</dbReference>
<keyword evidence="2" id="KW-0472">Membrane</keyword>
<dbReference type="EMBL" id="WTYH01000001">
    <property type="protein sequence ID" value="MXO94243.1"/>
    <property type="molecule type" value="Genomic_DNA"/>
</dbReference>
<feature type="region of interest" description="Disordered" evidence="1">
    <location>
        <begin position="52"/>
        <end position="72"/>
    </location>
</feature>
<feature type="signal peptide" evidence="3">
    <location>
        <begin position="1"/>
        <end position="27"/>
    </location>
</feature>
<feature type="transmembrane region" description="Helical" evidence="2">
    <location>
        <begin position="199"/>
        <end position="217"/>
    </location>
</feature>
<dbReference type="OrthoDB" id="7500556at2"/>
<feature type="chain" id="PRO_5032629534" description="DUF2231 domain-containing protein" evidence="3">
    <location>
        <begin position="28"/>
        <end position="231"/>
    </location>
</feature>
<sequence length="231" mass="24426">MKLSRSLLWHLTPIAVALLLLSAPGSAHEGHKKDLSEAEMAQMEMQDHPAAHHDGAEMMPDATIGPAGARQASANAMPQTAQALAAKIAQNRVTSISDFLGRLHPVAAHFPIALLLLAALGELLLTIRPALGLETTVRFLISGGAAGALTAALLGWFAAGWRLEDRSETLGLHRWNGTAIAAVALVATWLAFRARNRTLLRIVLAVLAVALVLQGYLGGEMVFGPNHLGLE</sequence>
<reference evidence="5 6" key="1">
    <citation type="submission" date="2019-12" db="EMBL/GenBank/DDBJ databases">
        <title>Genomic-based taxomic classification of the family Erythrobacteraceae.</title>
        <authorList>
            <person name="Xu L."/>
        </authorList>
    </citation>
    <scope>NUCLEOTIDE SEQUENCE [LARGE SCALE GENOMIC DNA]</scope>
    <source>
        <strain evidence="5 6">RC4-10-4</strain>
    </source>
</reference>
<keyword evidence="2" id="KW-0812">Transmembrane</keyword>
<gene>
    <name evidence="5" type="ORF">GRI62_11615</name>
</gene>
<evidence type="ECO:0000256" key="3">
    <source>
        <dbReference type="SAM" id="SignalP"/>
    </source>
</evidence>
<evidence type="ECO:0000313" key="6">
    <source>
        <dbReference type="Proteomes" id="UP000460626"/>
    </source>
</evidence>
<evidence type="ECO:0000259" key="4">
    <source>
        <dbReference type="Pfam" id="PF09990"/>
    </source>
</evidence>
<dbReference type="Pfam" id="PF09990">
    <property type="entry name" value="DUF2231"/>
    <property type="match status" value="1"/>
</dbReference>